<dbReference type="EMBL" id="CACVKT020001442">
    <property type="protein sequence ID" value="CAC5368110.1"/>
    <property type="molecule type" value="Genomic_DNA"/>
</dbReference>
<dbReference type="InterPro" id="IPR052394">
    <property type="entry name" value="LRR-containing"/>
</dbReference>
<dbReference type="PROSITE" id="PS51450">
    <property type="entry name" value="LRR"/>
    <property type="match status" value="2"/>
</dbReference>
<feature type="region of interest" description="Disordered" evidence="1">
    <location>
        <begin position="128"/>
        <end position="150"/>
    </location>
</feature>
<protein>
    <recommendedName>
        <fullName evidence="4">Leucine-rich repeat-containing protein 74A</fullName>
    </recommendedName>
</protein>
<dbReference type="PANTHER" id="PTHR24114">
    <property type="entry name" value="LEUCINE RICH REPEAT FAMILY PROTEIN"/>
    <property type="match status" value="1"/>
</dbReference>
<gene>
    <name evidence="2" type="ORF">MCOR_7773</name>
</gene>
<dbReference type="PANTHER" id="PTHR24114:SF2">
    <property type="entry name" value="F-BOX DOMAIN-CONTAINING PROTEIN-RELATED"/>
    <property type="match status" value="1"/>
</dbReference>
<proteinExistence type="predicted"/>
<evidence type="ECO:0000256" key="1">
    <source>
        <dbReference type="SAM" id="MobiDB-lite"/>
    </source>
</evidence>
<dbReference type="Proteomes" id="UP000507470">
    <property type="component" value="Unassembled WGS sequence"/>
</dbReference>
<dbReference type="SMART" id="SM00368">
    <property type="entry name" value="LRR_RI"/>
    <property type="match status" value="8"/>
</dbReference>
<sequence length="1070" mass="121812">MLNKWKEDQECLPQGTKHSSQYSDILSDDNIYMYESFSENTLSNNSSTNDLTKSTVEVYSPYVHRNNKNATLNQSSTEKMCVPNDLFVTLGNECKNPNVSSNNHLDSFHKINSKICINRTNTEISIKESDSKQKISTSNPTINDIVHTNTNKPESNSIIMNDVTTCFKPQHSETINLSDRSQTPDHPKHKIVTQSGDFKRSATGKTYVMNKLAFNRQNVTNNQFFNKFYYKDGGDVMKNDIIRSKPEQTPCLNDVVILKNSGVKSKNRSKRNKSKSREFTYSNQYSEISNFVIGEKEKVGSIAINRDKQLKPHTTNGSYNYTSKHKFILNRDICTSGIDNTITFTPVDRKEVDTRRSKFEDKSVQTSVNKLEYVQFPNLYNLRNLKNESTRLIRGQSKQKRKSKEIQKELNDRFERQVVASIQKSKRGKKKFDILNEDGSIFRAKLKKAKNKIVKTARKRDRVQKHASPVTAMEIQKLMAFSTNKTLLQQEYIPVKFYEGDSEDEAKEDIDIGHYSYIHACEQLGNPPIRKIFEQLQTHEISVQYVGLNSNDVIALAYGLLHNSRVESVDLEDNRMSEDGMLHVIELLNYNNVISSLSLSNNRMTVNCAGMLKEAISSNAWLTHLNLSGTKFGDDGAKHLGLAIRSNISIIWMNLSHNDIGVTGAQHIGRALSINDTLEVLDLSWNHIRRMGALAICKGLQENSSIVNFNLSWNGFGIEGSLALENVFKENMSLKCIDLSNNRINWDGLVYLTRGLRKNNVLRILKLGDNPLPVDGIQNLLHTISSPRSNLTHLSLENVPVNVKIMEEVNTIASRRLFTITHGGVLDSTDMFGIKRGREKREDPFTLLIRFMGMMGIRILDLFRIFESGAQSAVSKDNFIRGVKPSFHSFCLHIGSNTYHSSEFFIRFNMNNFFSKVGAPLSDREIELVAKRLARKGEISYSILANGVRNHMREEKKEDRRQETIEVKKQEHRKNFLKSDLGEVKPPDVKGLTMYKTVAGKNFARIMSSSNMLSSRKESPSPNSSRVSLLPRLVDKIVAINRSAKSILSQETHRLESAKRRKRQKIFSIV</sequence>
<keyword evidence="3" id="KW-1185">Reference proteome</keyword>
<feature type="compositionally biased region" description="Polar residues" evidence="1">
    <location>
        <begin position="134"/>
        <end position="150"/>
    </location>
</feature>
<accession>A0A6J8AJN9</accession>
<dbReference type="OrthoDB" id="120976at2759"/>
<evidence type="ECO:0000313" key="3">
    <source>
        <dbReference type="Proteomes" id="UP000507470"/>
    </source>
</evidence>
<name>A0A6J8AJN9_MYTCO</name>
<dbReference type="Pfam" id="PF13516">
    <property type="entry name" value="LRR_6"/>
    <property type="match status" value="3"/>
</dbReference>
<dbReference type="Gene3D" id="3.80.10.10">
    <property type="entry name" value="Ribonuclease Inhibitor"/>
    <property type="match status" value="2"/>
</dbReference>
<evidence type="ECO:0000313" key="2">
    <source>
        <dbReference type="EMBL" id="CAC5368110.1"/>
    </source>
</evidence>
<dbReference type="SUPFAM" id="SSF52047">
    <property type="entry name" value="RNI-like"/>
    <property type="match status" value="1"/>
</dbReference>
<organism evidence="2 3">
    <name type="scientific">Mytilus coruscus</name>
    <name type="common">Sea mussel</name>
    <dbReference type="NCBI Taxonomy" id="42192"/>
    <lineage>
        <taxon>Eukaryota</taxon>
        <taxon>Metazoa</taxon>
        <taxon>Spiralia</taxon>
        <taxon>Lophotrochozoa</taxon>
        <taxon>Mollusca</taxon>
        <taxon>Bivalvia</taxon>
        <taxon>Autobranchia</taxon>
        <taxon>Pteriomorphia</taxon>
        <taxon>Mytilida</taxon>
        <taxon>Mytiloidea</taxon>
        <taxon>Mytilidae</taxon>
        <taxon>Mytilinae</taxon>
        <taxon>Mytilus</taxon>
    </lineage>
</organism>
<evidence type="ECO:0008006" key="4">
    <source>
        <dbReference type="Google" id="ProtNLM"/>
    </source>
</evidence>
<dbReference type="InterPro" id="IPR032675">
    <property type="entry name" value="LRR_dom_sf"/>
</dbReference>
<dbReference type="AlphaFoldDB" id="A0A6J8AJN9"/>
<dbReference type="InterPro" id="IPR001611">
    <property type="entry name" value="Leu-rich_rpt"/>
</dbReference>
<reference evidence="2 3" key="1">
    <citation type="submission" date="2020-06" db="EMBL/GenBank/DDBJ databases">
        <authorList>
            <person name="Li R."/>
            <person name="Bekaert M."/>
        </authorList>
    </citation>
    <scope>NUCLEOTIDE SEQUENCE [LARGE SCALE GENOMIC DNA]</scope>
    <source>
        <strain evidence="3">wild</strain>
    </source>
</reference>